<dbReference type="EMBL" id="JAUQTB010000003">
    <property type="protein sequence ID" value="MDO7906564.1"/>
    <property type="molecule type" value="Genomic_DNA"/>
</dbReference>
<accession>A0ABT9CD35</accession>
<comment type="caution">
    <text evidence="1">The sequence shown here is derived from an EMBL/GenBank/DDBJ whole genome shotgun (WGS) entry which is preliminary data.</text>
</comment>
<dbReference type="Pfam" id="PF20074">
    <property type="entry name" value="DUF6470"/>
    <property type="match status" value="1"/>
</dbReference>
<protein>
    <submittedName>
        <fullName evidence="1">DUF6470 family protein</fullName>
    </submittedName>
</protein>
<sequence length="189" mass="20926">MSSVPIVQIRQTYGKIGIDADLGSYSIQQPKADMQISTRAAQLEIHQYQPELQIDQSRAFAAYTGGGNLEMTKRLYSSVQQIFLQGLAKRVEDGNRMAEFFKPGNSIAQIKGDWNLGPSFGEFRGPASSANVDVHFEVREPDIEVIPGGVDIDVTVNKPVIEYTRGKLDIYMQQYPSVQFIPPAVDTAV</sequence>
<dbReference type="InterPro" id="IPR045527">
    <property type="entry name" value="DUF6470"/>
</dbReference>
<reference evidence="1 2" key="1">
    <citation type="submission" date="2023-07" db="EMBL/GenBank/DDBJ databases">
        <title>Paenibacillus sp. JX-17 nov. isolated from soil.</title>
        <authorList>
            <person name="Wan Y."/>
            <person name="Liu B."/>
        </authorList>
    </citation>
    <scope>NUCLEOTIDE SEQUENCE [LARGE SCALE GENOMIC DNA]</scope>
    <source>
        <strain evidence="1 2">JX-17</strain>
    </source>
</reference>
<organism evidence="1 2">
    <name type="scientific">Paenibacillus lacisoli</name>
    <dbReference type="NCBI Taxonomy" id="3064525"/>
    <lineage>
        <taxon>Bacteria</taxon>
        <taxon>Bacillati</taxon>
        <taxon>Bacillota</taxon>
        <taxon>Bacilli</taxon>
        <taxon>Bacillales</taxon>
        <taxon>Paenibacillaceae</taxon>
        <taxon>Paenibacillus</taxon>
    </lineage>
</organism>
<name>A0ABT9CD35_9BACL</name>
<dbReference type="Proteomes" id="UP001240171">
    <property type="component" value="Unassembled WGS sequence"/>
</dbReference>
<evidence type="ECO:0000313" key="1">
    <source>
        <dbReference type="EMBL" id="MDO7906564.1"/>
    </source>
</evidence>
<keyword evidence="2" id="KW-1185">Reference proteome</keyword>
<gene>
    <name evidence="1" type="ORF">Q5741_09040</name>
</gene>
<evidence type="ECO:0000313" key="2">
    <source>
        <dbReference type="Proteomes" id="UP001240171"/>
    </source>
</evidence>
<dbReference type="RefSeq" id="WP_305023745.1">
    <property type="nucleotide sequence ID" value="NZ_JAUQTB010000003.1"/>
</dbReference>
<proteinExistence type="predicted"/>